<keyword evidence="6" id="KW-0040">ANK repeat</keyword>
<evidence type="ECO:0000256" key="5">
    <source>
        <dbReference type="ARBA" id="ARBA00022989"/>
    </source>
</evidence>
<reference evidence="13 14" key="1">
    <citation type="submission" date="2022-01" db="EMBL/GenBank/DDBJ databases">
        <title>A high-quality chromosome-level genome assembly of rohu carp, Labeo rohita.</title>
        <authorList>
            <person name="Arick M.A. II"/>
            <person name="Hsu C.-Y."/>
            <person name="Magbanua Z."/>
            <person name="Pechanova O."/>
            <person name="Grover C."/>
            <person name="Miller E."/>
            <person name="Thrash A."/>
            <person name="Ezzel L."/>
            <person name="Alam S."/>
            <person name="Benzie J."/>
            <person name="Hamilton M."/>
            <person name="Karsi A."/>
            <person name="Lawrence M.L."/>
            <person name="Peterson D.G."/>
        </authorList>
    </citation>
    <scope>NUCLEOTIDE SEQUENCE [LARGE SCALE GENOMIC DNA]</scope>
    <source>
        <strain evidence="14">BAU-BD-2019</strain>
        <tissue evidence="13">Blood</tissue>
    </source>
</reference>
<dbReference type="EMBL" id="JACTAM010000021">
    <property type="protein sequence ID" value="KAI2651233.1"/>
    <property type="molecule type" value="Genomic_DNA"/>
</dbReference>
<evidence type="ECO:0000256" key="2">
    <source>
        <dbReference type="ARBA" id="ARBA00022448"/>
    </source>
</evidence>
<evidence type="ECO:0000313" key="14">
    <source>
        <dbReference type="Proteomes" id="UP000830375"/>
    </source>
</evidence>
<evidence type="ECO:0000259" key="12">
    <source>
        <dbReference type="SMART" id="SM01420"/>
    </source>
</evidence>
<dbReference type="Pfam" id="PF01834">
    <property type="entry name" value="XRCC1_N"/>
    <property type="match status" value="1"/>
</dbReference>
<accession>A0ABQ8LKN5</accession>
<evidence type="ECO:0000256" key="10">
    <source>
        <dbReference type="SAM" id="MobiDB-lite"/>
    </source>
</evidence>
<dbReference type="SUPFAM" id="SSF49785">
    <property type="entry name" value="Galactose-binding domain-like"/>
    <property type="match status" value="1"/>
</dbReference>
<dbReference type="Gene3D" id="1.25.40.20">
    <property type="entry name" value="Ankyrin repeat-containing domain"/>
    <property type="match status" value="1"/>
</dbReference>
<feature type="compositionally biased region" description="Acidic residues" evidence="10">
    <location>
        <begin position="1238"/>
        <end position="1269"/>
    </location>
</feature>
<feature type="transmembrane region" description="Helical" evidence="11">
    <location>
        <begin position="762"/>
        <end position="778"/>
    </location>
</feature>
<evidence type="ECO:0000256" key="8">
    <source>
        <dbReference type="ARBA" id="ARBA00023136"/>
    </source>
</evidence>
<dbReference type="Gene3D" id="2.60.120.260">
    <property type="entry name" value="Galactose-binding domain-like"/>
    <property type="match status" value="1"/>
</dbReference>
<comment type="caution">
    <text evidence="13">The sequence shown here is derived from an EMBL/GenBank/DDBJ whole genome shotgun (WGS) entry which is preliminary data.</text>
</comment>
<dbReference type="InterPro" id="IPR013555">
    <property type="entry name" value="TRP_dom"/>
</dbReference>
<keyword evidence="4" id="KW-0677">Repeat</keyword>
<evidence type="ECO:0000256" key="4">
    <source>
        <dbReference type="ARBA" id="ARBA00022737"/>
    </source>
</evidence>
<dbReference type="Pfam" id="PF08344">
    <property type="entry name" value="TRP_2"/>
    <property type="match status" value="1"/>
</dbReference>
<feature type="compositionally biased region" description="Acidic residues" evidence="10">
    <location>
        <begin position="1159"/>
        <end position="1202"/>
    </location>
</feature>
<keyword evidence="8 11" id="KW-0472">Membrane</keyword>
<proteinExistence type="predicted"/>
<sequence length="1351" mass="152476">MTELQDSKNGVNNLCDGSNSSRPWLCSVQERSGVLRAELQMERVSAIGFIDVGNCGSAFIQIDVGRSSWSLDHPYITLLPTATLMSPTDSKEGTGRQNAAEESWDRLRVTCTQPFNKRSQFGLSFLRIRTVEDEAEDSSVQNEDIAAEQLHTPEKMTSVLEWLSSPAIQNTFFGRITGDVSSNAQGNPGSLSRAERMVKAAHSNRRSLSTSPSSSTSSTTPQREDNVKTPPGKLLFATTQTEWGNNAFNNPKLFLSLRAILGGFRTSSDQKKTPQEQRKTSKARQSLINSGPSRKRSRPTTFTHEPSSTSPHRSAHQAPQDSPETRCPLCGESFSPDYLPFHASTCLDSDSVDLMGLREETEVMSSPHSSVFGSGTDEHMVPCPLCSFRFPPDRIQQHASTCGDTPEQWREIVNKKFRFPPELLGAIREGNVNMVSSLLKTGDGIIRQLDDSEDRLWREALNLSIRLGNEDTMDNLLQGVKFDFRQIHEALLVAVDTNQPRVVKRLLDRLDLEKGNKMDVRSFSMAIFDHSIDDSQFAPGVTPLTLACQKDLYDIVTMLNQKGHEIPWPHKISCVCLECRNGRQYDLLKFSLSRINTYRGIASRAYLSITAEDAMLSAFRLSRDLRKLSKKEPEFKPQYLALEQLCQEFAVELLGMCRNQSEVTTILNSLGDKDEDSEDELDQQAFEEGIPNLARLRLAVNYNQKQFVAHPICQQVLSSIWIPVIKFLLHSASYMWFLITLLGESIAMEVYRDSFASREQTILHNSFHMVWVVGFFWFECKEIWIEGLKSYFLDWWNCLDVMVLSMYLASFALRVVIMLKVHFLCQLPDKEEECVYFTETMRNEWHQEDPQFIAEVLFAVTSMLSFTRLAYILPAHELNETFSFLFWTMFGMADQTYVDMPEFVLAEFVGRILYGIYTLVIVIVLLNMLIAMITNSFQKIEDDADVEWKFARSKLYLSYFREGLTMPVPFNIIPSPKAVFYLLRGIVRRICCCCFNCNSAPDYPPLASMKDDMGAGENRIPYRQQVIRALVQRYIESARREFEETKRKDVGNRITELSKVIGQLHTEMKHIQMNLFDHSDNPKGNPSGGSSFLGKYILGAKNNFRGFNSNERSTVPLHEPILHEEPAEKTVEENDEETADVQESPPADTEPDRKSNEEQSSEGEIDNAVEDMNETEGGEEEGDVETGNDDVTEISMDEEKEEEAEKNTDAENTSETVIDIESNTDAESEASGNREDEMIAEEVNDNTDEATGETDQNEAETEENGEVEESSGTTEDINEDIVDVISENTGEGIKIDLNKANLVSFLAKRIEEKLERNFSFIANQASSPTGSDDSQDTGFGSQEFDLSTSGP</sequence>
<evidence type="ECO:0000256" key="3">
    <source>
        <dbReference type="ARBA" id="ARBA00022692"/>
    </source>
</evidence>
<dbReference type="InterPro" id="IPR008979">
    <property type="entry name" value="Galactose-bd-like_sf"/>
</dbReference>
<dbReference type="Pfam" id="PF00520">
    <property type="entry name" value="Ion_trans"/>
    <property type="match status" value="1"/>
</dbReference>
<evidence type="ECO:0000256" key="11">
    <source>
        <dbReference type="SAM" id="Phobius"/>
    </source>
</evidence>
<evidence type="ECO:0000256" key="7">
    <source>
        <dbReference type="ARBA" id="ARBA00023065"/>
    </source>
</evidence>
<keyword evidence="5 11" id="KW-1133">Transmembrane helix</keyword>
<evidence type="ECO:0000256" key="9">
    <source>
        <dbReference type="ARBA" id="ARBA00023303"/>
    </source>
</evidence>
<keyword evidence="9" id="KW-0407">Ion channel</keyword>
<feature type="transmembrane region" description="Helical" evidence="11">
    <location>
        <begin position="912"/>
        <end position="933"/>
    </location>
</feature>
<keyword evidence="2" id="KW-0813">Transport</keyword>
<feature type="region of interest" description="Disordered" evidence="10">
    <location>
        <begin position="266"/>
        <end position="327"/>
    </location>
</feature>
<dbReference type="InterPro" id="IPR036770">
    <property type="entry name" value="Ankyrin_rpt-contain_sf"/>
</dbReference>
<keyword evidence="14" id="KW-1185">Reference proteome</keyword>
<feature type="domain" description="Transient receptor ion channel" evidence="12">
    <location>
        <begin position="574"/>
        <end position="636"/>
    </location>
</feature>
<evidence type="ECO:0000256" key="6">
    <source>
        <dbReference type="ARBA" id="ARBA00023043"/>
    </source>
</evidence>
<dbReference type="PRINTS" id="PR01097">
    <property type="entry name" value="TRNSRECEPTRP"/>
</dbReference>
<dbReference type="SMART" id="SM01420">
    <property type="entry name" value="TRP_2"/>
    <property type="match status" value="1"/>
</dbReference>
<feature type="region of interest" description="Disordered" evidence="10">
    <location>
        <begin position="177"/>
        <end position="232"/>
    </location>
</feature>
<feature type="compositionally biased region" description="Low complexity" evidence="10">
    <location>
        <begin position="209"/>
        <end position="221"/>
    </location>
</feature>
<gene>
    <name evidence="13" type="ORF">H4Q32_019274</name>
</gene>
<evidence type="ECO:0000256" key="1">
    <source>
        <dbReference type="ARBA" id="ARBA00004141"/>
    </source>
</evidence>
<feature type="region of interest" description="Disordered" evidence="10">
    <location>
        <begin position="1109"/>
        <end position="1280"/>
    </location>
</feature>
<feature type="compositionally biased region" description="Polar residues" evidence="10">
    <location>
        <begin position="283"/>
        <end position="292"/>
    </location>
</feature>
<feature type="transmembrane region" description="Helical" evidence="11">
    <location>
        <begin position="798"/>
        <end position="817"/>
    </location>
</feature>
<dbReference type="InterPro" id="IPR002153">
    <property type="entry name" value="TRPC_channel"/>
</dbReference>
<feature type="region of interest" description="Disordered" evidence="10">
    <location>
        <begin position="1323"/>
        <end position="1351"/>
    </location>
</feature>
<dbReference type="Proteomes" id="UP000830375">
    <property type="component" value="Unassembled WGS sequence"/>
</dbReference>
<organism evidence="13 14">
    <name type="scientific">Labeo rohita</name>
    <name type="common">Indian major carp</name>
    <name type="synonym">Cyprinus rohita</name>
    <dbReference type="NCBI Taxonomy" id="84645"/>
    <lineage>
        <taxon>Eukaryota</taxon>
        <taxon>Metazoa</taxon>
        <taxon>Chordata</taxon>
        <taxon>Craniata</taxon>
        <taxon>Vertebrata</taxon>
        <taxon>Euteleostomi</taxon>
        <taxon>Actinopterygii</taxon>
        <taxon>Neopterygii</taxon>
        <taxon>Teleostei</taxon>
        <taxon>Ostariophysi</taxon>
        <taxon>Cypriniformes</taxon>
        <taxon>Cyprinidae</taxon>
        <taxon>Labeoninae</taxon>
        <taxon>Labeonini</taxon>
        <taxon>Labeo</taxon>
    </lineage>
</organism>
<keyword evidence="3 11" id="KW-0812">Transmembrane</keyword>
<dbReference type="PANTHER" id="PTHR10117">
    <property type="entry name" value="TRANSIENT RECEPTOR POTENTIAL CHANNEL"/>
    <property type="match status" value="1"/>
</dbReference>
<dbReference type="InterPro" id="IPR002706">
    <property type="entry name" value="Xrcc1_N"/>
</dbReference>
<feature type="compositionally biased region" description="Basic and acidic residues" evidence="10">
    <location>
        <begin position="1120"/>
        <end position="1132"/>
    </location>
</feature>
<feature type="compositionally biased region" description="Basic and acidic residues" evidence="10">
    <location>
        <begin position="268"/>
        <end position="279"/>
    </location>
</feature>
<feature type="compositionally biased region" description="Polar residues" evidence="10">
    <location>
        <begin position="179"/>
        <end position="190"/>
    </location>
</feature>
<dbReference type="InterPro" id="IPR005821">
    <property type="entry name" value="Ion_trans_dom"/>
</dbReference>
<dbReference type="PANTHER" id="PTHR10117:SF6">
    <property type="entry name" value="SHORT TRANSIENT RECEPTOR POTENTIAL CHANNEL 2"/>
    <property type="match status" value="1"/>
</dbReference>
<feature type="compositionally biased region" description="Polar residues" evidence="10">
    <location>
        <begin position="299"/>
        <end position="322"/>
    </location>
</feature>
<keyword evidence="13" id="KW-0675">Receptor</keyword>
<feature type="transmembrane region" description="Helical" evidence="11">
    <location>
        <begin position="720"/>
        <end position="742"/>
    </location>
</feature>
<keyword evidence="7" id="KW-0406">Ion transport</keyword>
<comment type="subcellular location">
    <subcellularLocation>
        <location evidence="1">Membrane</location>
        <topology evidence="1">Multi-pass membrane protein</topology>
    </subcellularLocation>
</comment>
<evidence type="ECO:0000313" key="13">
    <source>
        <dbReference type="EMBL" id="KAI2651233.1"/>
    </source>
</evidence>
<dbReference type="SUPFAM" id="SSF48403">
    <property type="entry name" value="Ankyrin repeat"/>
    <property type="match status" value="1"/>
</dbReference>
<protein>
    <submittedName>
        <fullName evidence="13">Short transient receptor potential channel 2</fullName>
    </submittedName>
</protein>
<name>A0ABQ8LKN5_LABRO</name>